<comment type="caution">
    <text evidence="5">The sequence shown here is derived from an EMBL/GenBank/DDBJ whole genome shotgun (WGS) entry which is preliminary data.</text>
</comment>
<dbReference type="PANTHER" id="PTHR12526">
    <property type="entry name" value="GLYCOSYLTRANSFERASE"/>
    <property type="match status" value="1"/>
</dbReference>
<proteinExistence type="predicted"/>
<protein>
    <submittedName>
        <fullName evidence="5">Glycosyltransferase family 4 protein</fullName>
    </submittedName>
</protein>
<dbReference type="GO" id="GO:0016757">
    <property type="term" value="F:glycosyltransferase activity"/>
    <property type="evidence" value="ECO:0007669"/>
    <property type="project" value="UniProtKB-KW"/>
</dbReference>
<dbReference type="SUPFAM" id="SSF53756">
    <property type="entry name" value="UDP-Glycosyltransferase/glycogen phosphorylase"/>
    <property type="match status" value="1"/>
</dbReference>
<gene>
    <name evidence="5" type="ORF">ISU07_13375</name>
</gene>
<sequence length="453" mass="49619">MQRGRLVRQRPRVLIIVQNLPVPFDRRVWLECQTLRDAGYDVTVVCPRGKDTGAYQVVDGVTIHAYRPYAPGGSAMGFVIEYAYSFLATARLALKARRHGRFDVVQACNPPDIFWPLAMWLRSRDGSRFVFDHHDLCPELFESRFPDGSRMALRGLKLLERATFRTADRVTSTNDSYRAVAMRRGGKAPAHVTVVRTGPDPDVMRRGAPVPSERRGRAHLAAYLGVMGPQDGVDVVLAAADHIVHTLGRTDIAFTLMGGGDCHDKLLAERDRLGLQEYVELPGRVPDSYVVDVLSTADVGLCPDPLNPLNDVSTMNKTMEYMAFGLPVVAFDLHETRVSAGDAAVYAEPSSGSQGFAAALLDLLDHPDSRAVMGLLGRQRVETTLAWHHQAPTYLAVYDDLTGRVRTPVPVEAEVGEPVLHLVDGVVTRPAEHAPGRVGKHVAGLAPERADAS</sequence>
<accession>A0A930VAU3</accession>
<evidence type="ECO:0000256" key="1">
    <source>
        <dbReference type="ARBA" id="ARBA00022676"/>
    </source>
</evidence>
<dbReference type="CDD" id="cd03794">
    <property type="entry name" value="GT4_WbuB-like"/>
    <property type="match status" value="1"/>
</dbReference>
<keyword evidence="6" id="KW-1185">Reference proteome</keyword>
<dbReference type="Proteomes" id="UP000640489">
    <property type="component" value="Unassembled WGS sequence"/>
</dbReference>
<evidence type="ECO:0000313" key="5">
    <source>
        <dbReference type="EMBL" id="MBF4764119.1"/>
    </source>
</evidence>
<name>A0A930VAU3_9ACTN</name>
<reference evidence="5" key="1">
    <citation type="submission" date="2020-11" db="EMBL/GenBank/DDBJ databases">
        <title>Nocardioides sp. nov., isolated from Soil of Cynanchum wilfordii Hemsley rhizosphere.</title>
        <authorList>
            <person name="Lee J.-S."/>
            <person name="Suh M.K."/>
            <person name="Kim J.-S."/>
        </authorList>
    </citation>
    <scope>NUCLEOTIDE SEQUENCE</scope>
    <source>
        <strain evidence="5">KCTC 19275</strain>
    </source>
</reference>
<feature type="region of interest" description="Disordered" evidence="3">
    <location>
        <begin position="434"/>
        <end position="453"/>
    </location>
</feature>
<dbReference type="Gene3D" id="3.40.50.2000">
    <property type="entry name" value="Glycogen Phosphorylase B"/>
    <property type="match status" value="2"/>
</dbReference>
<keyword evidence="2" id="KW-0808">Transferase</keyword>
<feature type="domain" description="Glycosyltransferase subfamily 4-like N-terminal" evidence="4">
    <location>
        <begin position="28"/>
        <end position="202"/>
    </location>
</feature>
<dbReference type="Pfam" id="PF13692">
    <property type="entry name" value="Glyco_trans_1_4"/>
    <property type="match status" value="1"/>
</dbReference>
<organism evidence="5 6">
    <name type="scientific">Nocardioides islandensis</name>
    <dbReference type="NCBI Taxonomy" id="433663"/>
    <lineage>
        <taxon>Bacteria</taxon>
        <taxon>Bacillati</taxon>
        <taxon>Actinomycetota</taxon>
        <taxon>Actinomycetes</taxon>
        <taxon>Propionibacteriales</taxon>
        <taxon>Nocardioidaceae</taxon>
        <taxon>Nocardioides</taxon>
    </lineage>
</organism>
<evidence type="ECO:0000256" key="2">
    <source>
        <dbReference type="ARBA" id="ARBA00022679"/>
    </source>
</evidence>
<dbReference type="Pfam" id="PF13439">
    <property type="entry name" value="Glyco_transf_4"/>
    <property type="match status" value="1"/>
</dbReference>
<dbReference type="PANTHER" id="PTHR12526:SF624">
    <property type="entry name" value="BLR6297 PROTEIN"/>
    <property type="match status" value="1"/>
</dbReference>
<evidence type="ECO:0000259" key="4">
    <source>
        <dbReference type="Pfam" id="PF13439"/>
    </source>
</evidence>
<evidence type="ECO:0000313" key="6">
    <source>
        <dbReference type="Proteomes" id="UP000640489"/>
    </source>
</evidence>
<evidence type="ECO:0000256" key="3">
    <source>
        <dbReference type="SAM" id="MobiDB-lite"/>
    </source>
</evidence>
<dbReference type="InterPro" id="IPR028098">
    <property type="entry name" value="Glyco_trans_4-like_N"/>
</dbReference>
<keyword evidence="1" id="KW-0328">Glycosyltransferase</keyword>
<dbReference type="AlphaFoldDB" id="A0A930VAU3"/>
<dbReference type="EMBL" id="JADKPN010000007">
    <property type="protein sequence ID" value="MBF4764119.1"/>
    <property type="molecule type" value="Genomic_DNA"/>
</dbReference>